<reference evidence="4 5" key="1">
    <citation type="journal article" date="2015" name="Nature">
        <title>rRNA introns, odd ribosomes, and small enigmatic genomes across a large radiation of phyla.</title>
        <authorList>
            <person name="Brown C.T."/>
            <person name="Hug L.A."/>
            <person name="Thomas B.C."/>
            <person name="Sharon I."/>
            <person name="Castelle C.J."/>
            <person name="Singh A."/>
            <person name="Wilkins M.J."/>
            <person name="Williams K.H."/>
            <person name="Banfield J.F."/>
        </authorList>
    </citation>
    <scope>NUCLEOTIDE SEQUENCE [LARGE SCALE GENOMIC DNA]</scope>
</reference>
<dbReference type="SUPFAM" id="SSF88713">
    <property type="entry name" value="Glycoside hydrolase/deacetylase"/>
    <property type="match status" value="1"/>
</dbReference>
<dbReference type="InterPro" id="IPR002509">
    <property type="entry name" value="NODB_dom"/>
</dbReference>
<dbReference type="GO" id="GO:0016810">
    <property type="term" value="F:hydrolase activity, acting on carbon-nitrogen (but not peptide) bonds"/>
    <property type="evidence" value="ECO:0007669"/>
    <property type="project" value="InterPro"/>
</dbReference>
<dbReference type="AlphaFoldDB" id="A0A0G1YUX1"/>
<keyword evidence="2" id="KW-0732">Signal</keyword>
<dbReference type="GO" id="GO:0005975">
    <property type="term" value="P:carbohydrate metabolic process"/>
    <property type="evidence" value="ECO:0007669"/>
    <property type="project" value="InterPro"/>
</dbReference>
<dbReference type="CDD" id="cd10918">
    <property type="entry name" value="CE4_NodB_like_5s_6s"/>
    <property type="match status" value="1"/>
</dbReference>
<proteinExistence type="predicted"/>
<dbReference type="PROSITE" id="PS51677">
    <property type="entry name" value="NODB"/>
    <property type="match status" value="1"/>
</dbReference>
<dbReference type="InterPro" id="IPR051398">
    <property type="entry name" value="Polysacch_Deacetylase"/>
</dbReference>
<protein>
    <submittedName>
        <fullName evidence="4">Polysaccharide deacetylase</fullName>
    </submittedName>
</protein>
<comment type="subcellular location">
    <subcellularLocation>
        <location evidence="1">Secreted</location>
    </subcellularLocation>
</comment>
<dbReference type="Proteomes" id="UP000034789">
    <property type="component" value="Unassembled WGS sequence"/>
</dbReference>
<gene>
    <name evidence="4" type="ORF">UY98_C0017G0015</name>
</gene>
<feature type="domain" description="NodB homology" evidence="3">
    <location>
        <begin position="76"/>
        <end position="248"/>
    </location>
</feature>
<dbReference type="Pfam" id="PF01522">
    <property type="entry name" value="Polysacc_deac_1"/>
    <property type="match status" value="1"/>
</dbReference>
<evidence type="ECO:0000313" key="5">
    <source>
        <dbReference type="Proteomes" id="UP000034789"/>
    </source>
</evidence>
<dbReference type="InterPro" id="IPR011330">
    <property type="entry name" value="Glyco_hydro/deAcase_b/a-brl"/>
</dbReference>
<organism evidence="4 5">
    <name type="scientific">Candidatus Kaiserbacteria bacterium GW2011_GWA2_58_9</name>
    <dbReference type="NCBI Taxonomy" id="1618672"/>
    <lineage>
        <taxon>Bacteria</taxon>
        <taxon>Candidatus Kaiseribacteriota</taxon>
    </lineage>
</organism>
<accession>A0A0G1YUX1</accession>
<name>A0A0G1YUX1_9BACT</name>
<dbReference type="Gene3D" id="3.20.20.370">
    <property type="entry name" value="Glycoside hydrolase/deacetylase"/>
    <property type="match status" value="1"/>
</dbReference>
<dbReference type="PANTHER" id="PTHR34216">
    <property type="match status" value="1"/>
</dbReference>
<dbReference type="EMBL" id="LCSD01000017">
    <property type="protein sequence ID" value="KKW47243.1"/>
    <property type="molecule type" value="Genomic_DNA"/>
</dbReference>
<sequence length="248" mass="27930">MNLKDGLFWALAIGAGLRERAVILMYHSIADRPGHFNSVPPAVFKRQMSYLKAKRYPVVSLKTLAKRLADRETPRGAVAITFDDGYENNYTDAFPVLKEHGFPATIFVATDRIGSPERLTREQLREMESSGLVDVEPHSKTHPRLAEADDALAREEMRGSKETVENMLGKSADFFAYPYGSFSERTLQIARERGFRAAVTVREGTVAPGEDLFRLPRVSIDASTTFAQFRGKVSRAVDRYEAIKKIWK</sequence>
<evidence type="ECO:0000259" key="3">
    <source>
        <dbReference type="PROSITE" id="PS51677"/>
    </source>
</evidence>
<comment type="caution">
    <text evidence="4">The sequence shown here is derived from an EMBL/GenBank/DDBJ whole genome shotgun (WGS) entry which is preliminary data.</text>
</comment>
<dbReference type="GO" id="GO:0005576">
    <property type="term" value="C:extracellular region"/>
    <property type="evidence" value="ECO:0007669"/>
    <property type="project" value="UniProtKB-SubCell"/>
</dbReference>
<evidence type="ECO:0000256" key="2">
    <source>
        <dbReference type="ARBA" id="ARBA00022729"/>
    </source>
</evidence>
<evidence type="ECO:0000313" key="4">
    <source>
        <dbReference type="EMBL" id="KKW47243.1"/>
    </source>
</evidence>
<dbReference type="PANTHER" id="PTHR34216:SF3">
    <property type="entry name" value="POLY-BETA-1,6-N-ACETYL-D-GLUCOSAMINE N-DEACETYLASE"/>
    <property type="match status" value="1"/>
</dbReference>
<evidence type="ECO:0000256" key="1">
    <source>
        <dbReference type="ARBA" id="ARBA00004613"/>
    </source>
</evidence>